<evidence type="ECO:0000313" key="1">
    <source>
        <dbReference type="EMBL" id="KAA1078104.1"/>
    </source>
</evidence>
<keyword evidence="3" id="KW-1185">Reference proteome</keyword>
<evidence type="ECO:0000313" key="4">
    <source>
        <dbReference type="Proteomes" id="UP000325313"/>
    </source>
</evidence>
<comment type="caution">
    <text evidence="2">The sequence shown here is derived from an EMBL/GenBank/DDBJ whole genome shotgun (WGS) entry which is preliminary data.</text>
</comment>
<dbReference type="AlphaFoldDB" id="A0A5B0QKX6"/>
<dbReference type="EMBL" id="VDEP01000274">
    <property type="protein sequence ID" value="KAA1113887.1"/>
    <property type="molecule type" value="Genomic_DNA"/>
</dbReference>
<dbReference type="Proteomes" id="UP000325313">
    <property type="component" value="Unassembled WGS sequence"/>
</dbReference>
<proteinExistence type="predicted"/>
<evidence type="ECO:0000313" key="3">
    <source>
        <dbReference type="Proteomes" id="UP000324748"/>
    </source>
</evidence>
<gene>
    <name evidence="1" type="ORF">PGT21_028678</name>
    <name evidence="2" type="ORF">PGTUg99_011565</name>
</gene>
<accession>A0A5B0QKX6</accession>
<organism evidence="2 4">
    <name type="scientific">Puccinia graminis f. sp. tritici</name>
    <dbReference type="NCBI Taxonomy" id="56615"/>
    <lineage>
        <taxon>Eukaryota</taxon>
        <taxon>Fungi</taxon>
        <taxon>Dikarya</taxon>
        <taxon>Basidiomycota</taxon>
        <taxon>Pucciniomycotina</taxon>
        <taxon>Pucciniomycetes</taxon>
        <taxon>Pucciniales</taxon>
        <taxon>Pucciniaceae</taxon>
        <taxon>Puccinia</taxon>
    </lineage>
</organism>
<name>A0A5B0QKX6_PUCGR</name>
<protein>
    <submittedName>
        <fullName evidence="2">Uncharacterized protein</fullName>
    </submittedName>
</protein>
<dbReference type="EMBL" id="VSWC01000144">
    <property type="protein sequence ID" value="KAA1078104.1"/>
    <property type="molecule type" value="Genomic_DNA"/>
</dbReference>
<reference evidence="3 4" key="1">
    <citation type="submission" date="2019-05" db="EMBL/GenBank/DDBJ databases">
        <title>Emergence of the Ug99 lineage of the wheat stem rust pathogen through somatic hybridization.</title>
        <authorList>
            <person name="Li F."/>
            <person name="Upadhyaya N.M."/>
            <person name="Sperschneider J."/>
            <person name="Matny O."/>
            <person name="Nguyen-Phuc H."/>
            <person name="Mago R."/>
            <person name="Raley C."/>
            <person name="Miller M.E."/>
            <person name="Silverstein K.A.T."/>
            <person name="Henningsen E."/>
            <person name="Hirsch C.D."/>
            <person name="Visser B."/>
            <person name="Pretorius Z.A."/>
            <person name="Steffenson B.J."/>
            <person name="Schwessinger B."/>
            <person name="Dodds P.N."/>
            <person name="Figueroa M."/>
        </authorList>
    </citation>
    <scope>NUCLEOTIDE SEQUENCE [LARGE SCALE GENOMIC DNA]</scope>
    <source>
        <strain evidence="1">21-0</strain>
        <strain evidence="2 4">Ug99</strain>
    </source>
</reference>
<evidence type="ECO:0000313" key="2">
    <source>
        <dbReference type="EMBL" id="KAA1113887.1"/>
    </source>
</evidence>
<dbReference type="OrthoDB" id="88410at2759"/>
<dbReference type="Proteomes" id="UP000324748">
    <property type="component" value="Unassembled WGS sequence"/>
</dbReference>
<sequence>MIWVSHQTCSGFLNSTGEETDVDLLLVFCSSLFFLPGPGSLFAKKSLATCHECNGLTWGGCGLHVESLLSTIPAGARICNCPIRRR</sequence>